<feature type="compositionally biased region" description="Polar residues" evidence="2">
    <location>
        <begin position="309"/>
        <end position="333"/>
    </location>
</feature>
<keyword evidence="4" id="KW-1185">Reference proteome</keyword>
<evidence type="ECO:0000256" key="1">
    <source>
        <dbReference type="SAM" id="Coils"/>
    </source>
</evidence>
<name>A0A6S7GPG3_PARCT</name>
<feature type="compositionally biased region" description="Polar residues" evidence="2">
    <location>
        <begin position="266"/>
        <end position="275"/>
    </location>
</feature>
<dbReference type="OrthoDB" id="28818at2759"/>
<gene>
    <name evidence="3" type="ORF">PACLA_8A026106</name>
</gene>
<feature type="compositionally biased region" description="Polar residues" evidence="2">
    <location>
        <begin position="248"/>
        <end position="258"/>
    </location>
</feature>
<accession>A0A6S7GPG3</accession>
<organism evidence="3 4">
    <name type="scientific">Paramuricea clavata</name>
    <name type="common">Red gorgonian</name>
    <name type="synonym">Violescent sea-whip</name>
    <dbReference type="NCBI Taxonomy" id="317549"/>
    <lineage>
        <taxon>Eukaryota</taxon>
        <taxon>Metazoa</taxon>
        <taxon>Cnidaria</taxon>
        <taxon>Anthozoa</taxon>
        <taxon>Octocorallia</taxon>
        <taxon>Malacalcyonacea</taxon>
        <taxon>Plexauridae</taxon>
        <taxon>Paramuricea</taxon>
    </lineage>
</organism>
<evidence type="ECO:0000256" key="2">
    <source>
        <dbReference type="SAM" id="MobiDB-lite"/>
    </source>
</evidence>
<keyword evidence="1" id="KW-0175">Coiled coil</keyword>
<protein>
    <submittedName>
        <fullName evidence="3">Uncharacterized protein</fullName>
    </submittedName>
</protein>
<comment type="caution">
    <text evidence="3">The sequence shown here is derived from an EMBL/GenBank/DDBJ whole genome shotgun (WGS) entry which is preliminary data.</text>
</comment>
<feature type="compositionally biased region" description="Basic residues" evidence="2">
    <location>
        <begin position="334"/>
        <end position="345"/>
    </location>
</feature>
<evidence type="ECO:0000313" key="3">
    <source>
        <dbReference type="EMBL" id="CAB3991819.1"/>
    </source>
</evidence>
<proteinExistence type="predicted"/>
<dbReference type="Gene3D" id="3.40.50.12700">
    <property type="match status" value="1"/>
</dbReference>
<dbReference type="SUPFAM" id="SSF52266">
    <property type="entry name" value="SGNH hydrolase"/>
    <property type="match status" value="1"/>
</dbReference>
<dbReference type="EMBL" id="CACRXK020001922">
    <property type="protein sequence ID" value="CAB3991819.1"/>
    <property type="molecule type" value="Genomic_DNA"/>
</dbReference>
<evidence type="ECO:0000313" key="4">
    <source>
        <dbReference type="Proteomes" id="UP001152795"/>
    </source>
</evidence>
<dbReference type="AlphaFoldDB" id="A0A6S7GPG3"/>
<sequence length="444" mass="49989">MATESAAIQSALSISTKGNFKWHGKFEDLQEFINEQLQTQTKWSSPGGNSKLFENEAVKIRWYANTSSLTIKGIDCEQLKDKLRAIARTESDENDAISLIDKNNLDIGIHNEVERSIIIEGEDFSARKLNSSSQVIDLSTQPNQSLICSELVEKIKDLEMDFNIKISALTQEVSSIQNKRKAYANESLLHENRELKDENKSLLQKVANLSFIVSDLNTKLKESENEKQSLVTVLKLVNLDQSIHDQNSHGTWKTQCRSMNKDQHLSTRSQDSEVVTRNAVDVLSDTGGNETNIYDYDDDRSKVDDPSSIATSQRESQRSIADNESSNSRPANKSTKHQQKRHANGSKKSPDQLVEGIVKLVSQVREKSAHIKVAISALTIRKDGHLIQTKVNQTNNLLNSFCSDNNVDFINHTNIDLDCLNRGGLHLNRKGSTIMQRNYMDFLN</sequence>
<feature type="coiled-coil region" evidence="1">
    <location>
        <begin position="166"/>
        <end position="233"/>
    </location>
</feature>
<feature type="region of interest" description="Disordered" evidence="2">
    <location>
        <begin position="246"/>
        <end position="351"/>
    </location>
</feature>
<reference evidence="3" key="1">
    <citation type="submission" date="2020-04" db="EMBL/GenBank/DDBJ databases">
        <authorList>
            <person name="Alioto T."/>
            <person name="Alioto T."/>
            <person name="Gomez Garrido J."/>
        </authorList>
    </citation>
    <scope>NUCLEOTIDE SEQUENCE</scope>
    <source>
        <strain evidence="3">A484AB</strain>
    </source>
</reference>
<dbReference type="Proteomes" id="UP001152795">
    <property type="component" value="Unassembled WGS sequence"/>
</dbReference>